<dbReference type="RefSeq" id="XP_033649435.1">
    <property type="nucleotide sequence ID" value="XM_033794040.1"/>
</dbReference>
<protein>
    <submittedName>
        <fullName evidence="2">Uncharacterized protein</fullName>
    </submittedName>
</protein>
<keyword evidence="3" id="KW-1185">Reference proteome</keyword>
<feature type="compositionally biased region" description="Polar residues" evidence="1">
    <location>
        <begin position="201"/>
        <end position="210"/>
    </location>
</feature>
<dbReference type="EMBL" id="ML986530">
    <property type="protein sequence ID" value="KAF2271896.1"/>
    <property type="molecule type" value="Genomic_DNA"/>
</dbReference>
<evidence type="ECO:0000313" key="2">
    <source>
        <dbReference type="EMBL" id="KAF2271896.1"/>
    </source>
</evidence>
<proteinExistence type="predicted"/>
<feature type="compositionally biased region" description="Basic and acidic residues" evidence="1">
    <location>
        <begin position="1"/>
        <end position="13"/>
    </location>
</feature>
<evidence type="ECO:0000313" key="3">
    <source>
        <dbReference type="Proteomes" id="UP000800097"/>
    </source>
</evidence>
<dbReference type="OrthoDB" id="5226996at2759"/>
<feature type="region of interest" description="Disordered" evidence="1">
    <location>
        <begin position="198"/>
        <end position="273"/>
    </location>
</feature>
<feature type="compositionally biased region" description="Low complexity" evidence="1">
    <location>
        <begin position="48"/>
        <end position="60"/>
    </location>
</feature>
<reference evidence="2" key="1">
    <citation type="journal article" date="2020" name="Stud. Mycol.">
        <title>101 Dothideomycetes genomes: a test case for predicting lifestyles and emergence of pathogens.</title>
        <authorList>
            <person name="Haridas S."/>
            <person name="Albert R."/>
            <person name="Binder M."/>
            <person name="Bloem J."/>
            <person name="Labutti K."/>
            <person name="Salamov A."/>
            <person name="Andreopoulos B."/>
            <person name="Baker S."/>
            <person name="Barry K."/>
            <person name="Bills G."/>
            <person name="Bluhm B."/>
            <person name="Cannon C."/>
            <person name="Castanera R."/>
            <person name="Culley D."/>
            <person name="Daum C."/>
            <person name="Ezra D."/>
            <person name="Gonzalez J."/>
            <person name="Henrissat B."/>
            <person name="Kuo A."/>
            <person name="Liang C."/>
            <person name="Lipzen A."/>
            <person name="Lutzoni F."/>
            <person name="Magnuson J."/>
            <person name="Mondo S."/>
            <person name="Nolan M."/>
            <person name="Ohm R."/>
            <person name="Pangilinan J."/>
            <person name="Park H.-J."/>
            <person name="Ramirez L."/>
            <person name="Alfaro M."/>
            <person name="Sun H."/>
            <person name="Tritt A."/>
            <person name="Yoshinaga Y."/>
            <person name="Zwiers L.-H."/>
            <person name="Turgeon B."/>
            <person name="Goodwin S."/>
            <person name="Spatafora J."/>
            <person name="Crous P."/>
            <person name="Grigoriev I."/>
        </authorList>
    </citation>
    <scope>NUCLEOTIDE SEQUENCE</scope>
    <source>
        <strain evidence="2">CBS 379.55</strain>
    </source>
</reference>
<feature type="compositionally biased region" description="Polar residues" evidence="1">
    <location>
        <begin position="14"/>
        <end position="24"/>
    </location>
</feature>
<feature type="compositionally biased region" description="Basic residues" evidence="1">
    <location>
        <begin position="250"/>
        <end position="267"/>
    </location>
</feature>
<feature type="region of interest" description="Disordered" evidence="1">
    <location>
        <begin position="1"/>
        <end position="61"/>
    </location>
</feature>
<feature type="compositionally biased region" description="Basic and acidic residues" evidence="1">
    <location>
        <begin position="220"/>
        <end position="230"/>
    </location>
</feature>
<dbReference type="GeneID" id="54547215"/>
<dbReference type="AlphaFoldDB" id="A0A6A6J8D1"/>
<gene>
    <name evidence="2" type="ORF">EI97DRAFT_239538</name>
</gene>
<feature type="region of interest" description="Disordered" evidence="1">
    <location>
        <begin position="147"/>
        <end position="173"/>
    </location>
</feature>
<dbReference type="Proteomes" id="UP000800097">
    <property type="component" value="Unassembled WGS sequence"/>
</dbReference>
<sequence length="320" mass="35272">MAEPLEIPRRSRFQEGTMNSTTSIHPPPAEFRDFEGEDVDMRSSQNEPPTATTTSVTAPAQHQSIYSRFSRAAAFLFRGSTFAGLGKRKREERDVDGDERKQKAEHALAEARKLGLLPAPKVFVRPRAQARGVAIDPTTGTARLTRTVSSASVTAPGTPRPRSTPSKKDLERQERLRRKISNIEQELANTQRKLKEALDRTSYSASQPSSPAVGVKKRKISDDAENHDDVDSTYSSFSSDEAVQRSDSKRLKKSRSSRSTLRKRHMQHTPTEDIVTVVPDGVSVPQVPAIPEGVDGKRAEVVAASRKSDDGYGGLAHEIF</sequence>
<evidence type="ECO:0000256" key="1">
    <source>
        <dbReference type="SAM" id="MobiDB-lite"/>
    </source>
</evidence>
<feature type="compositionally biased region" description="Polar residues" evidence="1">
    <location>
        <begin position="232"/>
        <end position="241"/>
    </location>
</feature>
<accession>A0A6A6J8D1</accession>
<organism evidence="2 3">
    <name type="scientific">Westerdykella ornata</name>
    <dbReference type="NCBI Taxonomy" id="318751"/>
    <lineage>
        <taxon>Eukaryota</taxon>
        <taxon>Fungi</taxon>
        <taxon>Dikarya</taxon>
        <taxon>Ascomycota</taxon>
        <taxon>Pezizomycotina</taxon>
        <taxon>Dothideomycetes</taxon>
        <taxon>Pleosporomycetidae</taxon>
        <taxon>Pleosporales</taxon>
        <taxon>Sporormiaceae</taxon>
        <taxon>Westerdykella</taxon>
    </lineage>
</organism>
<name>A0A6A6J8D1_WESOR</name>